<keyword evidence="7" id="KW-1185">Reference proteome</keyword>
<feature type="region of interest" description="Disordered" evidence="4">
    <location>
        <begin position="914"/>
        <end position="965"/>
    </location>
</feature>
<feature type="repeat" description="ANK" evidence="3">
    <location>
        <begin position="1392"/>
        <end position="1424"/>
    </location>
</feature>
<feature type="repeat" description="ANK" evidence="3">
    <location>
        <begin position="1325"/>
        <end position="1357"/>
    </location>
</feature>
<dbReference type="Proteomes" id="UP000664169">
    <property type="component" value="Unassembled WGS sequence"/>
</dbReference>
<feature type="domain" description="Nephrocystin 3-like N-terminal" evidence="5">
    <location>
        <begin position="446"/>
        <end position="620"/>
    </location>
</feature>
<name>A0A8H3F6M4_9LECA</name>
<gene>
    <name evidence="6" type="ORF">GOMPHAMPRED_001593</name>
</gene>
<reference evidence="6" key="1">
    <citation type="submission" date="2021-03" db="EMBL/GenBank/DDBJ databases">
        <authorList>
            <person name="Tagirdzhanova G."/>
        </authorList>
    </citation>
    <scope>NUCLEOTIDE SEQUENCE</scope>
</reference>
<evidence type="ECO:0000313" key="6">
    <source>
        <dbReference type="EMBL" id="CAF9918678.1"/>
    </source>
</evidence>
<feature type="repeat" description="ANK" evidence="3">
    <location>
        <begin position="1226"/>
        <end position="1258"/>
    </location>
</feature>
<dbReference type="PROSITE" id="PS50297">
    <property type="entry name" value="ANK_REP_REGION"/>
    <property type="match status" value="7"/>
</dbReference>
<dbReference type="InterPro" id="IPR002110">
    <property type="entry name" value="Ankyrin_rpt"/>
</dbReference>
<keyword evidence="2 3" id="KW-0040">ANK repeat</keyword>
<organism evidence="6 7">
    <name type="scientific">Gomphillus americanus</name>
    <dbReference type="NCBI Taxonomy" id="1940652"/>
    <lineage>
        <taxon>Eukaryota</taxon>
        <taxon>Fungi</taxon>
        <taxon>Dikarya</taxon>
        <taxon>Ascomycota</taxon>
        <taxon>Pezizomycotina</taxon>
        <taxon>Lecanoromycetes</taxon>
        <taxon>OSLEUM clade</taxon>
        <taxon>Ostropomycetidae</taxon>
        <taxon>Ostropales</taxon>
        <taxon>Graphidaceae</taxon>
        <taxon>Gomphilloideae</taxon>
        <taxon>Gomphillus</taxon>
    </lineage>
</organism>
<feature type="repeat" description="ANK" evidence="3">
    <location>
        <begin position="1426"/>
        <end position="1458"/>
    </location>
</feature>
<evidence type="ECO:0000256" key="4">
    <source>
        <dbReference type="SAM" id="MobiDB-lite"/>
    </source>
</evidence>
<evidence type="ECO:0000256" key="3">
    <source>
        <dbReference type="PROSITE-ProRule" id="PRU00023"/>
    </source>
</evidence>
<dbReference type="Pfam" id="PF24883">
    <property type="entry name" value="NPHP3_N"/>
    <property type="match status" value="1"/>
</dbReference>
<protein>
    <recommendedName>
        <fullName evidence="5">Nephrocystin 3-like N-terminal domain-containing protein</fullName>
    </recommendedName>
</protein>
<dbReference type="SUPFAM" id="SSF52540">
    <property type="entry name" value="P-loop containing nucleoside triphosphate hydrolases"/>
    <property type="match status" value="1"/>
</dbReference>
<dbReference type="InterPro" id="IPR027417">
    <property type="entry name" value="P-loop_NTPase"/>
</dbReference>
<dbReference type="PROSITE" id="PS50088">
    <property type="entry name" value="ANK_REPEAT"/>
    <property type="match status" value="7"/>
</dbReference>
<dbReference type="InterPro" id="IPR056884">
    <property type="entry name" value="NPHP3-like_N"/>
</dbReference>
<feature type="compositionally biased region" description="Basic and acidic residues" evidence="4">
    <location>
        <begin position="1554"/>
        <end position="1571"/>
    </location>
</feature>
<dbReference type="OrthoDB" id="194358at2759"/>
<dbReference type="PANTHER" id="PTHR24166:SF48">
    <property type="entry name" value="PROTEIN VAPYRIN"/>
    <property type="match status" value="1"/>
</dbReference>
<dbReference type="PANTHER" id="PTHR24166">
    <property type="entry name" value="ROLLING PEBBLES, ISOFORM B"/>
    <property type="match status" value="1"/>
</dbReference>
<dbReference type="Pfam" id="PF00023">
    <property type="entry name" value="Ank"/>
    <property type="match status" value="1"/>
</dbReference>
<dbReference type="EMBL" id="CAJPDQ010000013">
    <property type="protein sequence ID" value="CAF9918678.1"/>
    <property type="molecule type" value="Genomic_DNA"/>
</dbReference>
<dbReference type="InterPro" id="IPR050889">
    <property type="entry name" value="Dendritic_Spine_Reg/Scaffold"/>
</dbReference>
<proteinExistence type="predicted"/>
<evidence type="ECO:0000313" key="7">
    <source>
        <dbReference type="Proteomes" id="UP000664169"/>
    </source>
</evidence>
<dbReference type="InterPro" id="IPR036770">
    <property type="entry name" value="Ankyrin_rpt-contain_sf"/>
</dbReference>
<evidence type="ECO:0000259" key="5">
    <source>
        <dbReference type="Pfam" id="PF24883"/>
    </source>
</evidence>
<evidence type="ECO:0000256" key="1">
    <source>
        <dbReference type="ARBA" id="ARBA00022737"/>
    </source>
</evidence>
<dbReference type="SUPFAM" id="SSF48403">
    <property type="entry name" value="Ankyrin repeat"/>
    <property type="match status" value="2"/>
</dbReference>
<feature type="repeat" description="ANK" evidence="3">
    <location>
        <begin position="1459"/>
        <end position="1491"/>
    </location>
</feature>
<dbReference type="SMART" id="SM00248">
    <property type="entry name" value="ANK"/>
    <property type="match status" value="10"/>
</dbReference>
<evidence type="ECO:0000256" key="2">
    <source>
        <dbReference type="ARBA" id="ARBA00023043"/>
    </source>
</evidence>
<dbReference type="SUPFAM" id="SSF53474">
    <property type="entry name" value="alpha/beta-Hydrolases"/>
    <property type="match status" value="1"/>
</dbReference>
<feature type="compositionally biased region" description="Basic residues" evidence="4">
    <location>
        <begin position="1572"/>
        <end position="1592"/>
    </location>
</feature>
<dbReference type="Gene3D" id="1.25.40.20">
    <property type="entry name" value="Ankyrin repeat-containing domain"/>
    <property type="match status" value="4"/>
</dbReference>
<dbReference type="Gene3D" id="3.40.50.300">
    <property type="entry name" value="P-loop containing nucleotide triphosphate hydrolases"/>
    <property type="match status" value="1"/>
</dbReference>
<feature type="region of interest" description="Disordered" evidence="4">
    <location>
        <begin position="1554"/>
        <end position="1592"/>
    </location>
</feature>
<feature type="compositionally biased region" description="Polar residues" evidence="4">
    <location>
        <begin position="921"/>
        <end position="935"/>
    </location>
</feature>
<sequence length="1592" mass="179278">MQQLLQLFGKVQLQTSTPAAQHQSVEARPVRRTKTTYRLRKIHESFDEEPLRDALCIYFSIEKDEVTVNSLAYDAPYGRSSRQKVATVTFKVIPELLKTGNRWSAKLPLPGRSKELHNVCFDTTFEGFTPLTPAELEDGTSTDCIFIHGWAGHSIGSFSSPDGDWLWPRDGLCHEIPTLRVWLYGYSSDLRDSGSIEDVYEYADTFRRALVDARRHPDSKVASRPLIFMVHSLGGWILQDAVIRMAVGNSPDDKMNLDMVKGALLFGVPNLGMDNQEIIGLLQEDDLPAVYTASLLDERSGFRQRMKQTDDFHDACSKRDAIMYAFYETEKTPKVCRDKETQRWIRNGPAVLLVSQSSATYGRFEHQNKIPWKSNHNNMLKFRRGDMQYETVLSRLHEILQSIENPQAAHETLLSELSGDQKACLQSLAFPEMNYRRNDIGAPAEGTCAWLSQNPTYQKWLAESGSILWIKGHPGTGKSTIVSHALDLFSALPDDSVILSYFFNGRGIDIQRNLSGMYRSLLHQLLSCNLPQLSNLTSTYVTRNDTRGLIGKAWNWQEKELQDEFQKFALEIAQKRKLRIYVDALDEAGEQNARKFLHLLKFLVSRDQITPHMAVCFSSRHYPSISFNSTLEIRVEQENEDDIRTYIESKFSTNELDKSMTEVRQAILDKADRSFQWATIVVDRIIDLNEQGHNSSFLLEAVSTTPQDLTELYRHLLTQITGDEDRVLALRLFQWLVFAERPLTLTEMRLALVLKEEVTSFQSCVSSKFYPCDDRAMHRRLRTLSAGLAECRAGDASHDGWYKDHYSTLLPASKVHDVNNTAQLIHQSVLDFLMKEGLAFLGCQLLPDVTTTSQLLLARLCFFRVLMTTDTRFISHRAWREMSTDELPDASSFDEQFKRENGVDMHEWLRNQHRTPFDPELTTSSATGSDSESNLSSDIESDPESESSSPQQSDWESDPISGTSSNAELYTESEMDSESDSGYALYSLSSSRNDRGLLEWMMVHRWELYMAQHFPFLEYCLTYAQSHLKTIDTNHSTDRVQEEIIPLLHGEHSLLSAWLKVDESTLKVHQFGPSCTMLHLAAKWGIKFLLTASMENQLDVNAVDTCFGDTPLCMAAATEGDSHITKMLLRQESIDVNVPDKFGNTPLSKSFHSHQFEVVRILLVRDDINVRKIDQYDCSALCSAVSEASPCDYETSTSELEFPEIGEIIEMLLQRDDININSKDSRGWTALMYASTRSTETIVQRLLDHGAQVNDQNNEGKTALHLAAVDDRSQIVELLLSYGADSNLKTITRQTAMHMAAAVECSLDTLRLLLNDTNVDAQDHDGLTALHYAAEQEGLQIMELLLNAKADTTIQTYDTGDTAAHVAIFWRRLEALKLLLENGANPSAVNHEGRTLLHNAAESGILQGVELLLDAKADITIQDPVDGETAAHYAISSGRPAVLALLLQRGIDPNAMDNEDSTLLHYAANAGDLRSIELLLLAEADTTLQDVYSVTAFLAAGKALCKKLGLNASGKGAVSKVLYSMDNDETDSKEHQKGVLLTILNQCIEEAPVGKDASKKKVENDEKDTGKKGRRGITIRRRRKGTKARRFR</sequence>
<feature type="repeat" description="ANK" evidence="3">
    <location>
        <begin position="1259"/>
        <end position="1291"/>
    </location>
</feature>
<dbReference type="InterPro" id="IPR029058">
    <property type="entry name" value="AB_hydrolase_fold"/>
</dbReference>
<dbReference type="Pfam" id="PF12796">
    <property type="entry name" value="Ank_2"/>
    <property type="match status" value="4"/>
</dbReference>
<keyword evidence="1" id="KW-0677">Repeat</keyword>
<accession>A0A8H3F6M4</accession>
<feature type="repeat" description="ANK" evidence="3">
    <location>
        <begin position="1359"/>
        <end position="1391"/>
    </location>
</feature>
<comment type="caution">
    <text evidence="6">The sequence shown here is derived from an EMBL/GenBank/DDBJ whole genome shotgun (WGS) entry which is preliminary data.</text>
</comment>